<dbReference type="AlphaFoldDB" id="A0A1H3EN70"/>
<accession>A0A1H3EN70</accession>
<evidence type="ECO:0000256" key="1">
    <source>
        <dbReference type="SAM" id="Phobius"/>
    </source>
</evidence>
<organism evidence="2 3">
    <name type="scientific">Halobellus clavatus</name>
    <dbReference type="NCBI Taxonomy" id="660517"/>
    <lineage>
        <taxon>Archaea</taxon>
        <taxon>Methanobacteriati</taxon>
        <taxon>Methanobacteriota</taxon>
        <taxon>Stenosarchaea group</taxon>
        <taxon>Halobacteria</taxon>
        <taxon>Halobacteriales</taxon>
        <taxon>Haloferacaceae</taxon>
        <taxon>Halobellus</taxon>
    </lineage>
</organism>
<gene>
    <name evidence="2" type="ORF">SAMN04487946_102357</name>
</gene>
<feature type="transmembrane region" description="Helical" evidence="1">
    <location>
        <begin position="39"/>
        <end position="58"/>
    </location>
</feature>
<protein>
    <recommendedName>
        <fullName evidence="4">DUF3311 domain-containing protein</fullName>
    </recommendedName>
</protein>
<dbReference type="EMBL" id="FNPB01000002">
    <property type="protein sequence ID" value="SDX79399.1"/>
    <property type="molecule type" value="Genomic_DNA"/>
</dbReference>
<evidence type="ECO:0000313" key="3">
    <source>
        <dbReference type="Proteomes" id="UP000199170"/>
    </source>
</evidence>
<proteinExistence type="predicted"/>
<feature type="transmembrane region" description="Helical" evidence="1">
    <location>
        <begin position="7"/>
        <end position="27"/>
    </location>
</feature>
<name>A0A1H3EN70_9EURY</name>
<sequence>MTRKKTDYLWIGVFAVLVTFAVPWFLWRDATTWQGLPVWLWWHIGWMGLASVAFALFARGAWDRGMNVDPEEVGFDG</sequence>
<keyword evidence="1" id="KW-1133">Transmembrane helix</keyword>
<dbReference type="Proteomes" id="UP000199170">
    <property type="component" value="Unassembled WGS sequence"/>
</dbReference>
<keyword evidence="1" id="KW-0812">Transmembrane</keyword>
<dbReference type="InterPro" id="IPR021741">
    <property type="entry name" value="DUF3311"/>
</dbReference>
<keyword evidence="3" id="KW-1185">Reference proteome</keyword>
<evidence type="ECO:0000313" key="2">
    <source>
        <dbReference type="EMBL" id="SDX79399.1"/>
    </source>
</evidence>
<evidence type="ECO:0008006" key="4">
    <source>
        <dbReference type="Google" id="ProtNLM"/>
    </source>
</evidence>
<reference evidence="3" key="1">
    <citation type="submission" date="2016-10" db="EMBL/GenBank/DDBJ databases">
        <authorList>
            <person name="Varghese N."/>
            <person name="Submissions S."/>
        </authorList>
    </citation>
    <scope>NUCLEOTIDE SEQUENCE [LARGE SCALE GENOMIC DNA]</scope>
    <source>
        <strain evidence="3">CGMCC 1.10118</strain>
    </source>
</reference>
<dbReference type="STRING" id="660517.SAMN04487946_102357"/>
<dbReference type="OrthoDB" id="295408at2157"/>
<dbReference type="Pfam" id="PF11755">
    <property type="entry name" value="DUF3311"/>
    <property type="match status" value="1"/>
</dbReference>
<dbReference type="RefSeq" id="WP_089765913.1">
    <property type="nucleotide sequence ID" value="NZ_FNPB01000002.1"/>
</dbReference>
<keyword evidence="1" id="KW-0472">Membrane</keyword>